<gene>
    <name evidence="2" type="ORF">QR46_3456</name>
</gene>
<reference evidence="2 3" key="1">
    <citation type="journal article" date="2015" name="Mol. Biochem. Parasitol.">
        <title>Identification of polymorphic genes for use in assemblage B genotyping assays through comparative genomics of multiple assemblage B Giardia duodenalis isolates.</title>
        <authorList>
            <person name="Wielinga C."/>
            <person name="Thompson R.C."/>
            <person name="Monis P."/>
            <person name="Ryan U."/>
        </authorList>
    </citation>
    <scope>NUCLEOTIDE SEQUENCE [LARGE SCALE GENOMIC DNA]</scope>
    <source>
        <strain evidence="2 3">BAH15c1</strain>
    </source>
</reference>
<feature type="region of interest" description="Disordered" evidence="1">
    <location>
        <begin position="1"/>
        <end position="28"/>
    </location>
</feature>
<feature type="compositionally biased region" description="Low complexity" evidence="1">
    <location>
        <begin position="266"/>
        <end position="277"/>
    </location>
</feature>
<proteinExistence type="predicted"/>
<feature type="compositionally biased region" description="Polar residues" evidence="1">
    <location>
        <begin position="1"/>
        <end position="14"/>
    </location>
</feature>
<evidence type="ECO:0000256" key="1">
    <source>
        <dbReference type="SAM" id="MobiDB-lite"/>
    </source>
</evidence>
<evidence type="ECO:0000313" key="2">
    <source>
        <dbReference type="EMBL" id="KWX12576.1"/>
    </source>
</evidence>
<dbReference type="OrthoDB" id="10257354at2759"/>
<dbReference type="AlphaFoldDB" id="A0A132NRB2"/>
<dbReference type="VEuPathDB" id="GiardiaDB:QR46_3456"/>
<organism evidence="2 3">
    <name type="scientific">Giardia duodenalis assemblage B</name>
    <dbReference type="NCBI Taxonomy" id="1394984"/>
    <lineage>
        <taxon>Eukaryota</taxon>
        <taxon>Metamonada</taxon>
        <taxon>Diplomonadida</taxon>
        <taxon>Hexamitidae</taxon>
        <taxon>Giardiinae</taxon>
        <taxon>Giardia</taxon>
    </lineage>
</organism>
<accession>A0A132NRB2</accession>
<feature type="compositionally biased region" description="Polar residues" evidence="1">
    <location>
        <begin position="253"/>
        <end position="265"/>
    </location>
</feature>
<dbReference type="EMBL" id="JXTI01000110">
    <property type="protein sequence ID" value="KWX12576.1"/>
    <property type="molecule type" value="Genomic_DNA"/>
</dbReference>
<dbReference type="Proteomes" id="UP000070089">
    <property type="component" value="Unassembled WGS sequence"/>
</dbReference>
<protein>
    <submittedName>
        <fullName evidence="2">Uncharacterized protein</fullName>
    </submittedName>
</protein>
<evidence type="ECO:0000313" key="3">
    <source>
        <dbReference type="Proteomes" id="UP000070089"/>
    </source>
</evidence>
<sequence>MAALRSSVQPTTNPDAKPVAPSRQGARATQEVLPFREEALIISDFSNNFIEFQFEEIRLRDYMQARNGLKFSDTLMNCTLDTALLPHGDANDTLKLMNVLDTTNIWDTDVFYDNYFTVTPTLRNLSATERPAEVTAPTISFKHQIDPQEQHALVNNTNRMIYNTYMRSQNQYATTSMSQLNTSGLDVDRSMNAAAHLDLTTSTIAHRSTLAEEITNCEHIMNQHLSQNLLNKGIDAHQRLEAAGIEKLHHGYTSHTQKQPAQYNKSSSGAAPNSASATLNTSTFAQGSSRPSTANSCGPAVHGVTTGTAAVANSSSLAAQEEKLNELWRSALQPELGVI</sequence>
<feature type="region of interest" description="Disordered" evidence="1">
    <location>
        <begin position="252"/>
        <end position="277"/>
    </location>
</feature>
<name>A0A132NRB2_GIAIN</name>
<comment type="caution">
    <text evidence="2">The sequence shown here is derived from an EMBL/GenBank/DDBJ whole genome shotgun (WGS) entry which is preliminary data.</text>
</comment>